<dbReference type="Proteomes" id="UP000037035">
    <property type="component" value="Unassembled WGS sequence"/>
</dbReference>
<evidence type="ECO:0000313" key="4">
    <source>
        <dbReference type="Proteomes" id="UP000037035"/>
    </source>
</evidence>
<reference evidence="3 4" key="1">
    <citation type="submission" date="2015-08" db="EMBL/GenBank/DDBJ databases">
        <title>Next Generation Sequencing and Analysis of the Genome of Puccinia sorghi L Schw, the Causal Agent of Maize Common Rust.</title>
        <authorList>
            <person name="Rochi L."/>
            <person name="Burguener G."/>
            <person name="Darino M."/>
            <person name="Turjanski A."/>
            <person name="Kreff E."/>
            <person name="Dieguez M.J."/>
            <person name="Sacco F."/>
        </authorList>
    </citation>
    <scope>NUCLEOTIDE SEQUENCE [LARGE SCALE GENOMIC DNA]</scope>
    <source>
        <strain evidence="3 4">RO10H11247</strain>
    </source>
</reference>
<dbReference type="SUPFAM" id="SSF52540">
    <property type="entry name" value="P-loop containing nucleoside triphosphate hydrolases"/>
    <property type="match status" value="1"/>
</dbReference>
<gene>
    <name evidence="3" type="ORF">VP01_2954g3</name>
</gene>
<dbReference type="GO" id="GO:0005524">
    <property type="term" value="F:ATP binding"/>
    <property type="evidence" value="ECO:0007669"/>
    <property type="project" value="UniProtKB-KW"/>
</dbReference>
<evidence type="ECO:0000256" key="1">
    <source>
        <dbReference type="ARBA" id="ARBA00022741"/>
    </source>
</evidence>
<dbReference type="Gene3D" id="3.40.50.300">
    <property type="entry name" value="P-loop containing nucleotide triphosphate hydrolases"/>
    <property type="match status" value="1"/>
</dbReference>
<dbReference type="STRING" id="27349.A0A0L6V0Y6"/>
<comment type="caution">
    <text evidence="3">The sequence shown here is derived from an EMBL/GenBank/DDBJ whole genome shotgun (WGS) entry which is preliminary data.</text>
</comment>
<dbReference type="OrthoDB" id="5186at2759"/>
<dbReference type="PANTHER" id="PTHR48103">
    <property type="entry name" value="MIDASIN-RELATED"/>
    <property type="match status" value="1"/>
</dbReference>
<evidence type="ECO:0008006" key="5">
    <source>
        <dbReference type="Google" id="ProtNLM"/>
    </source>
</evidence>
<dbReference type="EMBL" id="LAVV01007895">
    <property type="protein sequence ID" value="KNZ54416.1"/>
    <property type="molecule type" value="Genomic_DNA"/>
</dbReference>
<dbReference type="PANTHER" id="PTHR48103:SF2">
    <property type="entry name" value="MIDASIN"/>
    <property type="match status" value="1"/>
</dbReference>
<dbReference type="VEuPathDB" id="FungiDB:VP01_2954g3"/>
<dbReference type="InterPro" id="IPR027417">
    <property type="entry name" value="P-loop_NTPase"/>
</dbReference>
<dbReference type="GO" id="GO:0000055">
    <property type="term" value="P:ribosomal large subunit export from nucleus"/>
    <property type="evidence" value="ECO:0007669"/>
    <property type="project" value="TreeGrafter"/>
</dbReference>
<sequence length="423" mass="48121">MRRDGRVDTVRNCWSCWSRTARGSSVSLNLNSSETTKDINELLNPIPAKSKEKHMMDLIDDFDLLAFPLNGRLNHLIFQFLLKVANICTLFCSGVEFEGRPRLVRWLWARPSTQSHARAETSLPGLLAQASQFFARPHQKFQLNHLSPHSPEKLVFPCTNVPKAVLLEGSPGLGKTSIVEALAKLSGKHLRHLNLPGQFEWKDASFLDALQKGDWILLDEMTLAPQTILKGLNCCLDHQGTVYISQIDQTFKRHPDCFCRSESSPSRNGKKITCCRSAPKLLQPLSADKHRLFLYFPWLSLGVQLARSWTMVADHLHEWPIRPPAAFSRRVPQHDLHWKILNSSGSSYFCQHRPLFFFTHPACRLKWLPIITGTERSAKSSLVKFLAARRCFITISTKQASKKSLLTRALSLMRLILTKVRPE</sequence>
<evidence type="ECO:0000313" key="3">
    <source>
        <dbReference type="EMBL" id="KNZ54416.1"/>
    </source>
</evidence>
<organism evidence="3 4">
    <name type="scientific">Puccinia sorghi</name>
    <dbReference type="NCBI Taxonomy" id="27349"/>
    <lineage>
        <taxon>Eukaryota</taxon>
        <taxon>Fungi</taxon>
        <taxon>Dikarya</taxon>
        <taxon>Basidiomycota</taxon>
        <taxon>Pucciniomycotina</taxon>
        <taxon>Pucciniomycetes</taxon>
        <taxon>Pucciniales</taxon>
        <taxon>Pucciniaceae</taxon>
        <taxon>Puccinia</taxon>
    </lineage>
</organism>
<feature type="non-terminal residue" evidence="3">
    <location>
        <position position="423"/>
    </location>
</feature>
<accession>A0A0L6V0Y6</accession>
<evidence type="ECO:0000256" key="2">
    <source>
        <dbReference type="ARBA" id="ARBA00022840"/>
    </source>
</evidence>
<dbReference type="GO" id="GO:0000027">
    <property type="term" value="P:ribosomal large subunit assembly"/>
    <property type="evidence" value="ECO:0007669"/>
    <property type="project" value="TreeGrafter"/>
</dbReference>
<name>A0A0L6V0Y6_9BASI</name>
<keyword evidence="2" id="KW-0067">ATP-binding</keyword>
<dbReference type="GO" id="GO:0005634">
    <property type="term" value="C:nucleus"/>
    <property type="evidence" value="ECO:0007669"/>
    <property type="project" value="TreeGrafter"/>
</dbReference>
<dbReference type="AlphaFoldDB" id="A0A0L6V0Y6"/>
<proteinExistence type="predicted"/>
<protein>
    <recommendedName>
        <fullName evidence="5">AAA+ ATPase domain-containing protein</fullName>
    </recommendedName>
</protein>
<keyword evidence="1" id="KW-0547">Nucleotide-binding</keyword>
<dbReference type="GO" id="GO:0030687">
    <property type="term" value="C:preribosome, large subunit precursor"/>
    <property type="evidence" value="ECO:0007669"/>
    <property type="project" value="TreeGrafter"/>
</dbReference>
<keyword evidence="4" id="KW-1185">Reference proteome</keyword>